<name>X0VFX1_9ZZZZ</name>
<feature type="non-terminal residue" evidence="1">
    <location>
        <position position="268"/>
    </location>
</feature>
<protein>
    <submittedName>
        <fullName evidence="1">Uncharacterized protein</fullName>
    </submittedName>
</protein>
<evidence type="ECO:0000313" key="1">
    <source>
        <dbReference type="EMBL" id="GAG11358.1"/>
    </source>
</evidence>
<accession>X0VFX1</accession>
<proteinExistence type="predicted"/>
<dbReference type="AlphaFoldDB" id="X0VFX1"/>
<organism evidence="1">
    <name type="scientific">marine sediment metagenome</name>
    <dbReference type="NCBI Taxonomy" id="412755"/>
    <lineage>
        <taxon>unclassified sequences</taxon>
        <taxon>metagenomes</taxon>
        <taxon>ecological metagenomes</taxon>
    </lineage>
</organism>
<reference evidence="1" key="1">
    <citation type="journal article" date="2014" name="Front. Microbiol.">
        <title>High frequency of phylogenetically diverse reductive dehalogenase-homologous genes in deep subseafloor sedimentary metagenomes.</title>
        <authorList>
            <person name="Kawai M."/>
            <person name="Futagami T."/>
            <person name="Toyoda A."/>
            <person name="Takaki Y."/>
            <person name="Nishi S."/>
            <person name="Hori S."/>
            <person name="Arai W."/>
            <person name="Tsubouchi T."/>
            <person name="Morono Y."/>
            <person name="Uchiyama I."/>
            <person name="Ito T."/>
            <person name="Fujiyama A."/>
            <person name="Inagaki F."/>
            <person name="Takami H."/>
        </authorList>
    </citation>
    <scope>NUCLEOTIDE SEQUENCE</scope>
    <source>
        <strain evidence="1">Expedition CK06-06</strain>
    </source>
</reference>
<comment type="caution">
    <text evidence="1">The sequence shown here is derived from an EMBL/GenBank/DDBJ whole genome shotgun (WGS) entry which is preliminary data.</text>
</comment>
<sequence>AEIVGSTYLDRGVNFLYSEFPVPGAIKIALVSTGADNIVFIDNNVRDLIGFEEIIQEAINEHKHRGTPSKIDLVEEVRNQLPGARLEGIDASKVVSGRFDVDRIPLVDHNDLEHNGMLNHAALDSFVRTFSQSNRELLGEINSVNLLKMIIFHKYKDVDVDEYFINELALIPGISPNEFIDFTATTANVDLGSGCISGIPSKTGIFTSVYWNDNFSFATNTFNNNIIIENDTVFLDASDSSTESIADFSNQMPFEDEMIIVDDNQQAI</sequence>
<feature type="non-terminal residue" evidence="1">
    <location>
        <position position="1"/>
    </location>
</feature>
<gene>
    <name evidence="1" type="ORF">S01H1_39229</name>
</gene>
<dbReference type="EMBL" id="BARS01024740">
    <property type="protein sequence ID" value="GAG11358.1"/>
    <property type="molecule type" value="Genomic_DNA"/>
</dbReference>